<keyword evidence="3" id="KW-1185">Reference proteome</keyword>
<sequence length="100" mass="11059">MPRFAGSNEILKDLRNGQLDLGVVRLPVPESSPVTVELTERGELVLAMGPEHPLPRRLTIALAELADQPFNPLTLFNPVSILNPIFHLARRNADFAPRAE</sequence>
<dbReference type="SUPFAM" id="SSF53850">
    <property type="entry name" value="Periplasmic binding protein-like II"/>
    <property type="match status" value="1"/>
</dbReference>
<evidence type="ECO:0000313" key="2">
    <source>
        <dbReference type="EMBL" id="GGZ16153.1"/>
    </source>
</evidence>
<protein>
    <recommendedName>
        <fullName evidence="1">LysR substrate-binding domain-containing protein</fullName>
    </recommendedName>
</protein>
<dbReference type="CDD" id="cd05466">
    <property type="entry name" value="PBP2_LTTR_substrate"/>
    <property type="match status" value="1"/>
</dbReference>
<evidence type="ECO:0000313" key="3">
    <source>
        <dbReference type="Proteomes" id="UP000648075"/>
    </source>
</evidence>
<reference evidence="2" key="2">
    <citation type="submission" date="2020-09" db="EMBL/GenBank/DDBJ databases">
        <authorList>
            <person name="Sun Q."/>
            <person name="Kim S."/>
        </authorList>
    </citation>
    <scope>NUCLEOTIDE SEQUENCE</scope>
    <source>
        <strain evidence="2">KCTC 32255</strain>
    </source>
</reference>
<dbReference type="Gene3D" id="3.40.190.290">
    <property type="match status" value="1"/>
</dbReference>
<dbReference type="Pfam" id="PF03466">
    <property type="entry name" value="LysR_substrate"/>
    <property type="match status" value="1"/>
</dbReference>
<dbReference type="EMBL" id="BMZA01000025">
    <property type="protein sequence ID" value="GGZ16153.1"/>
    <property type="molecule type" value="Genomic_DNA"/>
</dbReference>
<dbReference type="AlphaFoldDB" id="A0A918PN24"/>
<gene>
    <name evidence="2" type="ORF">GCM10011614_33680</name>
</gene>
<organism evidence="2 3">
    <name type="scientific">Novosphingobium colocasiae</name>
    <dbReference type="NCBI Taxonomy" id="1256513"/>
    <lineage>
        <taxon>Bacteria</taxon>
        <taxon>Pseudomonadati</taxon>
        <taxon>Pseudomonadota</taxon>
        <taxon>Alphaproteobacteria</taxon>
        <taxon>Sphingomonadales</taxon>
        <taxon>Sphingomonadaceae</taxon>
        <taxon>Novosphingobium</taxon>
    </lineage>
</organism>
<proteinExistence type="predicted"/>
<accession>A0A918PN24</accession>
<name>A0A918PN24_9SPHN</name>
<evidence type="ECO:0000259" key="1">
    <source>
        <dbReference type="Pfam" id="PF03466"/>
    </source>
</evidence>
<reference evidence="2" key="1">
    <citation type="journal article" date="2014" name="Int. J. Syst. Evol. Microbiol.">
        <title>Complete genome sequence of Corynebacterium casei LMG S-19264T (=DSM 44701T), isolated from a smear-ripened cheese.</title>
        <authorList>
            <consortium name="US DOE Joint Genome Institute (JGI-PGF)"/>
            <person name="Walter F."/>
            <person name="Albersmeier A."/>
            <person name="Kalinowski J."/>
            <person name="Ruckert C."/>
        </authorList>
    </citation>
    <scope>NUCLEOTIDE SEQUENCE</scope>
    <source>
        <strain evidence="2">KCTC 32255</strain>
    </source>
</reference>
<dbReference type="InterPro" id="IPR005119">
    <property type="entry name" value="LysR_subst-bd"/>
</dbReference>
<feature type="domain" description="LysR substrate-binding" evidence="1">
    <location>
        <begin position="5"/>
        <end position="70"/>
    </location>
</feature>
<dbReference type="Proteomes" id="UP000648075">
    <property type="component" value="Unassembled WGS sequence"/>
</dbReference>
<comment type="caution">
    <text evidence="2">The sequence shown here is derived from an EMBL/GenBank/DDBJ whole genome shotgun (WGS) entry which is preliminary data.</text>
</comment>